<reference evidence="2" key="1">
    <citation type="journal article" date="2019" name="Int. J. Syst. Evol. Microbiol.">
        <title>The Global Catalogue of Microorganisms (GCM) 10K type strain sequencing project: providing services to taxonomists for standard genome sequencing and annotation.</title>
        <authorList>
            <consortium name="The Broad Institute Genomics Platform"/>
            <consortium name="The Broad Institute Genome Sequencing Center for Infectious Disease"/>
            <person name="Wu L."/>
            <person name="Ma J."/>
        </authorList>
    </citation>
    <scope>NUCLEOTIDE SEQUENCE [LARGE SCALE GENOMIC DNA]</scope>
    <source>
        <strain evidence="2">CGMCC 4.7132</strain>
    </source>
</reference>
<evidence type="ECO:0000313" key="1">
    <source>
        <dbReference type="EMBL" id="MFC4536397.1"/>
    </source>
</evidence>
<organism evidence="1 2">
    <name type="scientific">Sphaerisporangium dianthi</name>
    <dbReference type="NCBI Taxonomy" id="1436120"/>
    <lineage>
        <taxon>Bacteria</taxon>
        <taxon>Bacillati</taxon>
        <taxon>Actinomycetota</taxon>
        <taxon>Actinomycetes</taxon>
        <taxon>Streptosporangiales</taxon>
        <taxon>Streptosporangiaceae</taxon>
        <taxon>Sphaerisporangium</taxon>
    </lineage>
</organism>
<name>A0ABV9CUM5_9ACTN</name>
<sequence>MRAKGIAYDTGFVSDGVNSLERFDHTVVRRELTIIRDDLHCNAVHIVGGDPRRLEFAARTAAELGLEAWFSPYPLDLEPGRILALLLDCAERAERLRAAGAEVVFVAGVEMSIMNRGFIEGDRLGDRLGRLLAGPDGRAERIAEVRSRLDRFLRTAVAAIRERFHGKVTYAAIPFEGVDWDLFDFVTLELIRSAEVAERFRDGVRDLVAQPKPVAVTGFGTATWRGAGDVAPRSMEILEYDPVTRAPLRLNGPYERDEAGQARYLRELLDIFDSEGVDSAFVHLFALYGFPHRPDGDPRDDLDLASLGIVKVLEGRTGDTYPDMPWEPKAAFAAVAGHYARPHVRANP</sequence>
<dbReference type="RefSeq" id="WP_380850771.1">
    <property type="nucleotide sequence ID" value="NZ_JBHSFP010000044.1"/>
</dbReference>
<accession>A0ABV9CUM5</accession>
<keyword evidence="2" id="KW-1185">Reference proteome</keyword>
<evidence type="ECO:0000313" key="2">
    <source>
        <dbReference type="Proteomes" id="UP001596004"/>
    </source>
</evidence>
<dbReference type="Proteomes" id="UP001596004">
    <property type="component" value="Unassembled WGS sequence"/>
</dbReference>
<dbReference type="Gene3D" id="3.20.20.80">
    <property type="entry name" value="Glycosidases"/>
    <property type="match status" value="1"/>
</dbReference>
<proteinExistence type="predicted"/>
<dbReference type="EMBL" id="JBHSFP010000044">
    <property type="protein sequence ID" value="MFC4536397.1"/>
    <property type="molecule type" value="Genomic_DNA"/>
</dbReference>
<gene>
    <name evidence="1" type="ORF">ACFO60_36995</name>
</gene>
<dbReference type="InterPro" id="IPR017853">
    <property type="entry name" value="GH"/>
</dbReference>
<comment type="caution">
    <text evidence="1">The sequence shown here is derived from an EMBL/GenBank/DDBJ whole genome shotgun (WGS) entry which is preliminary data.</text>
</comment>
<dbReference type="SUPFAM" id="SSF51445">
    <property type="entry name" value="(Trans)glycosidases"/>
    <property type="match status" value="1"/>
</dbReference>
<protein>
    <submittedName>
        <fullName evidence="1">Uncharacterized protein</fullName>
    </submittedName>
</protein>